<gene>
    <name evidence="1" type="ORF">FCE95_01845</name>
</gene>
<dbReference type="AlphaFoldDB" id="A0A4U5JTE2"/>
<evidence type="ECO:0000313" key="1">
    <source>
        <dbReference type="EMBL" id="TKR33084.1"/>
    </source>
</evidence>
<proteinExistence type="predicted"/>
<organism evidence="1 2">
    <name type="scientific">Luteimonas gilva</name>
    <dbReference type="NCBI Taxonomy" id="2572684"/>
    <lineage>
        <taxon>Bacteria</taxon>
        <taxon>Pseudomonadati</taxon>
        <taxon>Pseudomonadota</taxon>
        <taxon>Gammaproteobacteria</taxon>
        <taxon>Lysobacterales</taxon>
        <taxon>Lysobacteraceae</taxon>
        <taxon>Luteimonas</taxon>
    </lineage>
</organism>
<dbReference type="RefSeq" id="WP_137265294.1">
    <property type="nucleotide sequence ID" value="NZ_SZUA01000001.1"/>
</dbReference>
<name>A0A4U5JTE2_9GAMM</name>
<keyword evidence="2" id="KW-1185">Reference proteome</keyword>
<reference evidence="1 2" key="1">
    <citation type="submission" date="2019-04" db="EMBL/GenBank/DDBJ databases">
        <title>Reference strain of H23.</title>
        <authorList>
            <person name="Luo X."/>
        </authorList>
    </citation>
    <scope>NUCLEOTIDE SEQUENCE [LARGE SCALE GENOMIC DNA]</scope>
    <source>
        <strain evidence="1 2">H23</strain>
    </source>
</reference>
<evidence type="ECO:0000313" key="2">
    <source>
        <dbReference type="Proteomes" id="UP000308707"/>
    </source>
</evidence>
<dbReference type="EMBL" id="SZUA01000001">
    <property type="protein sequence ID" value="TKR33084.1"/>
    <property type="molecule type" value="Genomic_DNA"/>
</dbReference>
<sequence>MERTLYCVEPVEPGWQVCVGGKPLEHFRLKVSALCAAETFARIRHDATGEPTGVHMRMLCGDLVMIGRHG</sequence>
<dbReference type="OrthoDB" id="5975571at2"/>
<accession>A0A4U5JTE2</accession>
<comment type="caution">
    <text evidence="1">The sequence shown here is derived from an EMBL/GenBank/DDBJ whole genome shotgun (WGS) entry which is preliminary data.</text>
</comment>
<dbReference type="Proteomes" id="UP000308707">
    <property type="component" value="Unassembled WGS sequence"/>
</dbReference>
<protein>
    <recommendedName>
        <fullName evidence="3">DUF2188 domain-containing protein</fullName>
    </recommendedName>
</protein>
<evidence type="ECO:0008006" key="3">
    <source>
        <dbReference type="Google" id="ProtNLM"/>
    </source>
</evidence>